<reference evidence="1 2" key="1">
    <citation type="submission" date="2016-10" db="EMBL/GenBank/DDBJ databases">
        <authorList>
            <person name="de Groot N.N."/>
        </authorList>
    </citation>
    <scope>NUCLEOTIDE SEQUENCE [LARGE SCALE GENOMIC DNA]</scope>
    <source>
        <strain evidence="1 2">ATCC BAA-466</strain>
    </source>
</reference>
<dbReference type="Proteomes" id="UP000199708">
    <property type="component" value="Unassembled WGS sequence"/>
</dbReference>
<dbReference type="EMBL" id="FNCK01000004">
    <property type="protein sequence ID" value="SDG24254.1"/>
    <property type="molecule type" value="Genomic_DNA"/>
</dbReference>
<keyword evidence="2" id="KW-1185">Reference proteome</keyword>
<sequence>MRLEAAKKHFNQLIQHKRLAHAYLFTGELAQAKKDLVQSIVQALVCQHCDAEGGACLNCVDCQRINKGQFADHMTIEPDGRSIKVDQIRELKEWLGTSPIEADFKVATIEQADLMGPAAANALLLFLEEPRSNVYIFLFSQQAEQLLPTIQSRVQEVTLEENNDHSRIDQMRQEGIRDQHAQVMLKLSVNRLDHLIADYEAEAFEAWLKALEYFYYLLLKGDPLAFVTIQQHLKPYLSFNQGQDGLDYLNWLNAQLLLSRYRPRDEELGSLKSRVNNFKEKNVYQASQTRYHQINQALMDSKKLLISNVTPQLAYERLAILMCQWD</sequence>
<dbReference type="InterPro" id="IPR050238">
    <property type="entry name" value="DNA_Rep/Repair_Clamp_Loader"/>
</dbReference>
<dbReference type="AlphaFoldDB" id="A0A1G7SN31"/>
<proteinExistence type="predicted"/>
<dbReference type="Pfam" id="PF13177">
    <property type="entry name" value="DNA_pol3_delta2"/>
    <property type="match status" value="1"/>
</dbReference>
<protein>
    <submittedName>
        <fullName evidence="1">DNA polymerase-3 subunit delta</fullName>
    </submittedName>
</protein>
<organism evidence="1 2">
    <name type="scientific">Facklamia miroungae</name>
    <dbReference type="NCBI Taxonomy" id="120956"/>
    <lineage>
        <taxon>Bacteria</taxon>
        <taxon>Bacillati</taxon>
        <taxon>Bacillota</taxon>
        <taxon>Bacilli</taxon>
        <taxon>Lactobacillales</taxon>
        <taxon>Aerococcaceae</taxon>
        <taxon>Facklamia</taxon>
    </lineage>
</organism>
<evidence type="ECO:0000313" key="1">
    <source>
        <dbReference type="EMBL" id="SDG24254.1"/>
    </source>
</evidence>
<dbReference type="GO" id="GO:0006261">
    <property type="term" value="P:DNA-templated DNA replication"/>
    <property type="evidence" value="ECO:0007669"/>
    <property type="project" value="TreeGrafter"/>
</dbReference>
<accession>A0A1G7SN31</accession>
<dbReference type="SUPFAM" id="SSF52540">
    <property type="entry name" value="P-loop containing nucleoside triphosphate hydrolases"/>
    <property type="match status" value="1"/>
</dbReference>
<dbReference type="STRING" id="120956.SAMN05421791_10481"/>
<dbReference type="InterPro" id="IPR027417">
    <property type="entry name" value="P-loop_NTPase"/>
</dbReference>
<name>A0A1G7SN31_9LACT</name>
<dbReference type="RefSeq" id="WP_090289770.1">
    <property type="nucleotide sequence ID" value="NZ_FNCK01000004.1"/>
</dbReference>
<dbReference type="Gene3D" id="3.40.50.300">
    <property type="entry name" value="P-loop containing nucleotide triphosphate hydrolases"/>
    <property type="match status" value="1"/>
</dbReference>
<evidence type="ECO:0000313" key="2">
    <source>
        <dbReference type="Proteomes" id="UP000199708"/>
    </source>
</evidence>
<dbReference type="PANTHER" id="PTHR11669:SF8">
    <property type="entry name" value="DNA POLYMERASE III SUBUNIT DELTA"/>
    <property type="match status" value="1"/>
</dbReference>
<dbReference type="OrthoDB" id="9810148at2"/>
<gene>
    <name evidence="1" type="ORF">SAMN05421791_10481</name>
</gene>
<dbReference type="PANTHER" id="PTHR11669">
    <property type="entry name" value="REPLICATION FACTOR C / DNA POLYMERASE III GAMMA-TAU SUBUNIT"/>
    <property type="match status" value="1"/>
</dbReference>